<feature type="region of interest" description="Disordered" evidence="1">
    <location>
        <begin position="78"/>
        <end position="103"/>
    </location>
</feature>
<dbReference type="EMBL" id="JAGTUF010000014">
    <property type="protein sequence ID" value="MBR9972813.1"/>
    <property type="molecule type" value="Genomic_DNA"/>
</dbReference>
<evidence type="ECO:0000313" key="4">
    <source>
        <dbReference type="Proteomes" id="UP000680714"/>
    </source>
</evidence>
<feature type="transmembrane region" description="Helical" evidence="2">
    <location>
        <begin position="12"/>
        <end position="35"/>
    </location>
</feature>
<organism evidence="3 4">
    <name type="scientific">Magnetospirillum sulfuroxidans</name>
    <dbReference type="NCBI Taxonomy" id="611300"/>
    <lineage>
        <taxon>Bacteria</taxon>
        <taxon>Pseudomonadati</taxon>
        <taxon>Pseudomonadota</taxon>
        <taxon>Alphaproteobacteria</taxon>
        <taxon>Rhodospirillales</taxon>
        <taxon>Rhodospirillaceae</taxon>
        <taxon>Magnetospirillum</taxon>
    </lineage>
</organism>
<reference evidence="3 4" key="1">
    <citation type="submission" date="2021-04" db="EMBL/GenBank/DDBJ databases">
        <title>Magnetospirillum sulfuroxidans sp. nov., a facultative chemolithoautotrophic sulfur-oxidizing alphaproteobacterium isolated from freshwater sediment and proposals for Paramagetospirillum gen. nov., and Magnetospirillaceae fam. nov.</title>
        <authorList>
            <person name="Koziaeva V."/>
            <person name="Geelhoed J.S."/>
            <person name="Sorokin D.Y."/>
            <person name="Grouzdev D.S."/>
        </authorList>
    </citation>
    <scope>NUCLEOTIDE SEQUENCE [LARGE SCALE GENOMIC DNA]</scope>
    <source>
        <strain evidence="3 4">J10</strain>
    </source>
</reference>
<proteinExistence type="predicted"/>
<keyword evidence="4" id="KW-1185">Reference proteome</keyword>
<name>A0ABS5IGH4_9PROT</name>
<sequence length="103" mass="11058">MSVRFTWLRPGGWVRLGVVVAVAILFATPMLWALGAFGDGDEAIRRALIFLFAGLWFGIGVGYAAGWALRGFVLRSKEPDDEDDAGPARPPVGRPGSPPRPGH</sequence>
<dbReference type="RefSeq" id="WP_211549940.1">
    <property type="nucleotide sequence ID" value="NZ_JAGTUF010000014.1"/>
</dbReference>
<keyword evidence="2" id="KW-1133">Transmembrane helix</keyword>
<evidence type="ECO:0000313" key="3">
    <source>
        <dbReference type="EMBL" id="MBR9972813.1"/>
    </source>
</evidence>
<feature type="compositionally biased region" description="Pro residues" evidence="1">
    <location>
        <begin position="88"/>
        <end position="103"/>
    </location>
</feature>
<comment type="caution">
    <text evidence="3">The sequence shown here is derived from an EMBL/GenBank/DDBJ whole genome shotgun (WGS) entry which is preliminary data.</text>
</comment>
<keyword evidence="2" id="KW-0472">Membrane</keyword>
<keyword evidence="2" id="KW-0812">Transmembrane</keyword>
<evidence type="ECO:0000256" key="2">
    <source>
        <dbReference type="SAM" id="Phobius"/>
    </source>
</evidence>
<protein>
    <submittedName>
        <fullName evidence="3">Uncharacterized protein</fullName>
    </submittedName>
</protein>
<gene>
    <name evidence="3" type="ORF">KEC16_13900</name>
</gene>
<feature type="transmembrane region" description="Helical" evidence="2">
    <location>
        <begin position="47"/>
        <end position="69"/>
    </location>
</feature>
<accession>A0ABS5IGH4</accession>
<dbReference type="Proteomes" id="UP000680714">
    <property type="component" value="Unassembled WGS sequence"/>
</dbReference>
<evidence type="ECO:0000256" key="1">
    <source>
        <dbReference type="SAM" id="MobiDB-lite"/>
    </source>
</evidence>